<dbReference type="GO" id="GO:0061630">
    <property type="term" value="F:ubiquitin protein ligase activity"/>
    <property type="evidence" value="ECO:0007669"/>
    <property type="project" value="UniProtKB-EC"/>
</dbReference>
<evidence type="ECO:0000256" key="11">
    <source>
        <dbReference type="ARBA" id="ARBA00022989"/>
    </source>
</evidence>
<evidence type="ECO:0000256" key="9">
    <source>
        <dbReference type="ARBA" id="ARBA00022786"/>
    </source>
</evidence>
<feature type="transmembrane region" description="Helical" evidence="14">
    <location>
        <begin position="584"/>
        <end position="612"/>
    </location>
</feature>
<keyword evidence="8" id="KW-0863">Zinc-finger</keyword>
<evidence type="ECO:0000256" key="3">
    <source>
        <dbReference type="ARBA" id="ARBA00004906"/>
    </source>
</evidence>
<evidence type="ECO:0000256" key="2">
    <source>
        <dbReference type="ARBA" id="ARBA00004141"/>
    </source>
</evidence>
<keyword evidence="11 14" id="KW-1133">Transmembrane helix</keyword>
<feature type="transmembrane region" description="Helical" evidence="14">
    <location>
        <begin position="1216"/>
        <end position="1236"/>
    </location>
</feature>
<feature type="transmembrane region" description="Helical" evidence="14">
    <location>
        <begin position="1005"/>
        <end position="1024"/>
    </location>
</feature>
<feature type="transmembrane region" description="Helical" evidence="14">
    <location>
        <begin position="173"/>
        <end position="195"/>
    </location>
</feature>
<feature type="region of interest" description="Disordered" evidence="13">
    <location>
        <begin position="904"/>
        <end position="932"/>
    </location>
</feature>
<organism evidence="16 17">
    <name type="scientific">[Candida] subhashii</name>
    <dbReference type="NCBI Taxonomy" id="561895"/>
    <lineage>
        <taxon>Eukaryota</taxon>
        <taxon>Fungi</taxon>
        <taxon>Dikarya</taxon>
        <taxon>Ascomycota</taxon>
        <taxon>Saccharomycotina</taxon>
        <taxon>Pichiomycetes</taxon>
        <taxon>Debaryomycetaceae</taxon>
        <taxon>Spathaspora</taxon>
    </lineage>
</organism>
<evidence type="ECO:0000256" key="10">
    <source>
        <dbReference type="ARBA" id="ARBA00022833"/>
    </source>
</evidence>
<dbReference type="InterPro" id="IPR011016">
    <property type="entry name" value="Znf_RING-CH"/>
</dbReference>
<keyword evidence="12 14" id="KW-0472">Membrane</keyword>
<dbReference type="OrthoDB" id="1108038at2759"/>
<accession>A0A8J5QMY2</accession>
<evidence type="ECO:0000313" key="17">
    <source>
        <dbReference type="Proteomes" id="UP000694255"/>
    </source>
</evidence>
<proteinExistence type="predicted"/>
<evidence type="ECO:0000256" key="6">
    <source>
        <dbReference type="ARBA" id="ARBA00022692"/>
    </source>
</evidence>
<evidence type="ECO:0000256" key="1">
    <source>
        <dbReference type="ARBA" id="ARBA00000900"/>
    </source>
</evidence>
<dbReference type="Pfam" id="PF12906">
    <property type="entry name" value="RINGv"/>
    <property type="match status" value="1"/>
</dbReference>
<evidence type="ECO:0000256" key="5">
    <source>
        <dbReference type="ARBA" id="ARBA00022679"/>
    </source>
</evidence>
<feature type="compositionally biased region" description="Acidic residues" evidence="13">
    <location>
        <begin position="354"/>
        <end position="372"/>
    </location>
</feature>
<evidence type="ECO:0000256" key="12">
    <source>
        <dbReference type="ARBA" id="ARBA00023136"/>
    </source>
</evidence>
<dbReference type="PANTHER" id="PTHR13145:SF0">
    <property type="entry name" value="E3 UBIQUITIN-PROTEIN LIGASE MARCHF6"/>
    <property type="match status" value="1"/>
</dbReference>
<sequence length="1267" mass="143941">MSEVHEHTCRICRGEATPSQPLYHPCKCRGSIKYIHQDCLLEWLKHSNKSTEKCDICNTPYKFRILYDPSMPQRIPPNMIWSKLLQIISTTLTKSISIGLYILCIIIQVPLFWKFTGRIYTWAIDGNLPIQNQTFLDALTFGEYNIQKVLQSLEHDDSGISIALITKLQKFMAYTYFGGLRHVLVTIVVHVALFIEREWVVRDEGYLKALHKKIGKEPRTKLVEMLQQALDALGPEDHPANNGPPQAAAGAEPVVRAINDLNNDNHIQNYNNLFEQALRRQIDQDLIWDDDHPALQDQAPLDDGEDTDLDNERRTVFEQQQQQPVQPPQQPDAHIDEPQLRGIVEGIFANREAEMDDDDDESENEDDEAEDQDVDEAIAAARDAGAAAAEAAAAAANGGQGGGGGIADILEVFGMSLNIKTPILLMLFCDLVISVYLFIMFLIPHVLGNMFTTVIGYLVRFTGLILSRVLTLGHFDSYLANVSLWIEKLGEHISERESLHFVLKSINAHLVKPINATIINLLFPTEPVVRTLSERIILLTIGYSLIGGTIYKLMEFLVSGPKPIMGSSRKIYKVLFEIRSTAKVFFIFAIEIFFFPVFCGWLLDFCIAPLILPSFTMTSQETGTTPETFIIIFLTSNYEILQVTYLRVLIYWASGTLYMLFFALFIGMVRGLILRPGVLFFIRSPDDPNARLIHDALVKPLKLQLSRIYLSAKFYTGFIFIGIGGVTWGLRYLVTPPPSLPTSSVLEEVSESVTQSTPPKNVFLPIQIPTGLTVLLPVYVCLLFSVRYQQLIIKYVRKYWIRAFDISAHKLRLSHFILNKPISHERGYIIYRNLWEQTLATAQPDYTKPVTYREALAIFKQNPDIKACFVPNGNYVRAPDNDTLSRKFIRKLFVPVTKDDKLIEEMNNDTTKTNQPKSGYETPSSDEEDEDETNVDNVYTIVYRPPNFKLRCFGLIFLLWIFAVILILSCILCGILMGRPIIRANSFLMAQFAPASFAKEFDLDWNLVDFSSIAVGLLFEILMLDAYDRKLANDAPIGGNNEIRNAAAGGVGVGEDNQAAANDDAAIPGVDPQAQPADQFRQLMMLNFRILFNLMPIHMLLVIPMMALWACWIVSVHKLCVNDPIQHYFTNDLEVEFLTDPITMIVHFFISFWTILPFLFYFLRSTFRNNQLPVREALKSFGIIPCLINYGIVHVPALLTTVALRYYEIGSEELYIYLWPLFMLVCMVVKSIYYGYHLYYTIDDQVKNEKYVRGRAIENVYVAEGNE</sequence>
<dbReference type="GeneID" id="73468357"/>
<feature type="compositionally biased region" description="Polar residues" evidence="13">
    <location>
        <begin position="908"/>
        <end position="917"/>
    </location>
</feature>
<feature type="transmembrane region" description="Helical" evidence="14">
    <location>
        <begin position="649"/>
        <end position="673"/>
    </location>
</feature>
<evidence type="ECO:0000256" key="4">
    <source>
        <dbReference type="ARBA" id="ARBA00012483"/>
    </source>
</evidence>
<dbReference type="PROSITE" id="PS51292">
    <property type="entry name" value="ZF_RING_CH"/>
    <property type="match status" value="1"/>
</dbReference>
<keyword evidence="17" id="KW-1185">Reference proteome</keyword>
<feature type="region of interest" description="Disordered" evidence="13">
    <location>
        <begin position="317"/>
        <end position="337"/>
    </location>
</feature>
<feature type="transmembrane region" description="Helical" evidence="14">
    <location>
        <begin position="450"/>
        <end position="470"/>
    </location>
</feature>
<comment type="caution">
    <text evidence="16">The sequence shown here is derived from an EMBL/GenBank/DDBJ whole genome shotgun (WGS) entry which is preliminary data.</text>
</comment>
<dbReference type="SMART" id="SM00744">
    <property type="entry name" value="RINGv"/>
    <property type="match status" value="1"/>
</dbReference>
<comment type="subcellular location">
    <subcellularLocation>
        <location evidence="2">Membrane</location>
        <topology evidence="2">Multi-pass membrane protein</topology>
    </subcellularLocation>
</comment>
<dbReference type="FunFam" id="3.30.40.10:FF:000287">
    <property type="entry name" value="RING finger membrane protein"/>
    <property type="match status" value="1"/>
</dbReference>
<dbReference type="GO" id="GO:0008270">
    <property type="term" value="F:zinc ion binding"/>
    <property type="evidence" value="ECO:0007669"/>
    <property type="project" value="UniProtKB-KW"/>
</dbReference>
<feature type="transmembrane region" description="Helical" evidence="14">
    <location>
        <begin position="953"/>
        <end position="977"/>
    </location>
</feature>
<feature type="transmembrane region" description="Helical" evidence="14">
    <location>
        <begin position="766"/>
        <end position="788"/>
    </location>
</feature>
<feature type="domain" description="RING-CH-type" evidence="15">
    <location>
        <begin position="1"/>
        <end position="64"/>
    </location>
</feature>
<feature type="transmembrane region" description="Helical" evidence="14">
    <location>
        <begin position="423"/>
        <end position="444"/>
    </location>
</feature>
<comment type="pathway">
    <text evidence="3">Protein modification; protein ubiquitination.</text>
</comment>
<evidence type="ECO:0000256" key="13">
    <source>
        <dbReference type="SAM" id="MobiDB-lite"/>
    </source>
</evidence>
<evidence type="ECO:0000256" key="8">
    <source>
        <dbReference type="ARBA" id="ARBA00022771"/>
    </source>
</evidence>
<gene>
    <name evidence="16" type="ORF">J8A68_001556</name>
</gene>
<evidence type="ECO:0000256" key="7">
    <source>
        <dbReference type="ARBA" id="ARBA00022723"/>
    </source>
</evidence>
<feature type="transmembrane region" description="Helical" evidence="14">
    <location>
        <begin position="1142"/>
        <end position="1163"/>
    </location>
</feature>
<feature type="transmembrane region" description="Helical" evidence="14">
    <location>
        <begin position="1183"/>
        <end position="1204"/>
    </location>
</feature>
<dbReference type="RefSeq" id="XP_049265150.1">
    <property type="nucleotide sequence ID" value="XM_049405220.1"/>
</dbReference>
<keyword evidence="6 14" id="KW-0812">Transmembrane</keyword>
<keyword evidence="9" id="KW-0833">Ubl conjugation pathway</keyword>
<dbReference type="Proteomes" id="UP000694255">
    <property type="component" value="Unassembled WGS sequence"/>
</dbReference>
<reference evidence="16 17" key="1">
    <citation type="journal article" date="2021" name="DNA Res.">
        <title>Genome analysis of Candida subhashii reveals its hybrid nature and dual mitochondrial genome conformations.</title>
        <authorList>
            <person name="Mixao V."/>
            <person name="Hegedusova E."/>
            <person name="Saus E."/>
            <person name="Pryszcz L.P."/>
            <person name="Cillingova A."/>
            <person name="Nosek J."/>
            <person name="Gabaldon T."/>
        </authorList>
    </citation>
    <scope>NUCLEOTIDE SEQUENCE [LARGE SCALE GENOMIC DNA]</scope>
    <source>
        <strain evidence="16 17">CBS 10753</strain>
    </source>
</reference>
<dbReference type="EC" id="2.3.2.27" evidence="4"/>
<dbReference type="GO" id="GO:0036503">
    <property type="term" value="P:ERAD pathway"/>
    <property type="evidence" value="ECO:0007669"/>
    <property type="project" value="TreeGrafter"/>
</dbReference>
<protein>
    <recommendedName>
        <fullName evidence="4">RING-type E3 ubiquitin transferase</fullName>
        <ecNumber evidence="4">2.3.2.27</ecNumber>
    </recommendedName>
</protein>
<dbReference type="GO" id="GO:0005789">
    <property type="term" value="C:endoplasmic reticulum membrane"/>
    <property type="evidence" value="ECO:0007669"/>
    <property type="project" value="TreeGrafter"/>
</dbReference>
<evidence type="ECO:0000313" key="16">
    <source>
        <dbReference type="EMBL" id="KAG7664918.1"/>
    </source>
</evidence>
<dbReference type="EMBL" id="JAGSYN010000058">
    <property type="protein sequence ID" value="KAG7664918.1"/>
    <property type="molecule type" value="Genomic_DNA"/>
</dbReference>
<dbReference type="CDD" id="cd16702">
    <property type="entry name" value="RING_CH-C4HC3_MARCH6"/>
    <property type="match status" value="1"/>
</dbReference>
<feature type="transmembrane region" description="Helical" evidence="14">
    <location>
        <begin position="714"/>
        <end position="734"/>
    </location>
</feature>
<feature type="transmembrane region" description="Helical" evidence="14">
    <location>
        <begin position="92"/>
        <end position="113"/>
    </location>
</feature>
<dbReference type="PANTHER" id="PTHR13145">
    <property type="entry name" value="SSM4 PROTEIN"/>
    <property type="match status" value="1"/>
</dbReference>
<keyword evidence="5" id="KW-0808">Transferase</keyword>
<dbReference type="AlphaFoldDB" id="A0A8J5QMY2"/>
<evidence type="ECO:0000256" key="14">
    <source>
        <dbReference type="SAM" id="Phobius"/>
    </source>
</evidence>
<name>A0A8J5QMY2_9ASCO</name>
<evidence type="ECO:0000259" key="15">
    <source>
        <dbReference type="PROSITE" id="PS51292"/>
    </source>
</evidence>
<keyword evidence="10" id="KW-0862">Zinc</keyword>
<feature type="region of interest" description="Disordered" evidence="13">
    <location>
        <begin position="353"/>
        <end position="372"/>
    </location>
</feature>
<keyword evidence="7" id="KW-0479">Metal-binding</keyword>
<comment type="catalytic activity">
    <reaction evidence="1">
        <text>S-ubiquitinyl-[E2 ubiquitin-conjugating enzyme]-L-cysteine + [acceptor protein]-L-lysine = [E2 ubiquitin-conjugating enzyme]-L-cysteine + N(6)-ubiquitinyl-[acceptor protein]-L-lysine.</text>
        <dbReference type="EC" id="2.3.2.27"/>
    </reaction>
</comment>
<feature type="transmembrane region" description="Helical" evidence="14">
    <location>
        <begin position="1090"/>
        <end position="1115"/>
    </location>
</feature>